<reference evidence="3" key="1">
    <citation type="submission" date="2021-04" db="EMBL/GenBank/DDBJ databases">
        <title>Complete genome sequence for Sulfitobacter sp. strain JK7-1.</title>
        <authorList>
            <person name="Park S.-J."/>
        </authorList>
    </citation>
    <scope>NUCLEOTIDE SEQUENCE</scope>
    <source>
        <strain evidence="3">JK7-1</strain>
    </source>
</reference>
<keyword evidence="2" id="KW-0732">Signal</keyword>
<evidence type="ECO:0000256" key="1">
    <source>
        <dbReference type="SAM" id="MobiDB-lite"/>
    </source>
</evidence>
<organism evidence="3 4">
    <name type="scientific">Sulfitobacter albidus</name>
    <dbReference type="NCBI Taxonomy" id="2829501"/>
    <lineage>
        <taxon>Bacteria</taxon>
        <taxon>Pseudomonadati</taxon>
        <taxon>Pseudomonadota</taxon>
        <taxon>Alphaproteobacteria</taxon>
        <taxon>Rhodobacterales</taxon>
        <taxon>Roseobacteraceae</taxon>
        <taxon>Sulfitobacter</taxon>
    </lineage>
</organism>
<evidence type="ECO:0008006" key="5">
    <source>
        <dbReference type="Google" id="ProtNLM"/>
    </source>
</evidence>
<feature type="signal peptide" evidence="2">
    <location>
        <begin position="1"/>
        <end position="19"/>
    </location>
</feature>
<evidence type="ECO:0000313" key="4">
    <source>
        <dbReference type="Proteomes" id="UP000683291"/>
    </source>
</evidence>
<dbReference type="EMBL" id="CP073581">
    <property type="protein sequence ID" value="QUJ77069.1"/>
    <property type="molecule type" value="Genomic_DNA"/>
</dbReference>
<accession>A0A975JEL1</accession>
<proteinExistence type="predicted"/>
<name>A0A975JEL1_9RHOB</name>
<keyword evidence="4" id="KW-1185">Reference proteome</keyword>
<feature type="compositionally biased region" description="Basic and acidic residues" evidence="1">
    <location>
        <begin position="96"/>
        <end position="114"/>
    </location>
</feature>
<gene>
    <name evidence="3" type="ORF">KDD17_03290</name>
</gene>
<evidence type="ECO:0000256" key="2">
    <source>
        <dbReference type="SAM" id="SignalP"/>
    </source>
</evidence>
<protein>
    <recommendedName>
        <fullName evidence="5">AAA+ family ATPase</fullName>
    </recommendedName>
</protein>
<feature type="chain" id="PRO_5036916049" description="AAA+ family ATPase" evidence="2">
    <location>
        <begin position="20"/>
        <end position="123"/>
    </location>
</feature>
<evidence type="ECO:0000313" key="3">
    <source>
        <dbReference type="EMBL" id="QUJ77069.1"/>
    </source>
</evidence>
<dbReference type="Proteomes" id="UP000683291">
    <property type="component" value="Chromosome 1"/>
</dbReference>
<feature type="region of interest" description="Disordered" evidence="1">
    <location>
        <begin position="95"/>
        <end position="123"/>
    </location>
</feature>
<dbReference type="RefSeq" id="WP_212705264.1">
    <property type="nucleotide sequence ID" value="NZ_CP073581.1"/>
</dbReference>
<dbReference type="KEGG" id="sual:KDD17_03290"/>
<sequence length="123" mass="13467">MRQIFCFLAVTALANPAAAQDDGPSLMERGAQLFFEGLLEEMAPAIDGMAELMEEAGPALESFVTEMGPKLRAVLEEVEDWSAYEAPEVLPNGDIIIRRKPDAPLPDAPERDAPQQDMPQIEL</sequence>
<dbReference type="AlphaFoldDB" id="A0A975JEL1"/>